<dbReference type="PANTHER" id="PTHR46114:SF1">
    <property type="entry name" value="ZAD DOMAIN-CONTAINING PROTEIN"/>
    <property type="match status" value="1"/>
</dbReference>
<name>A0ABQ8RXJ5_PERAM</name>
<protein>
    <submittedName>
        <fullName evidence="2">Uncharacterized protein</fullName>
    </submittedName>
</protein>
<dbReference type="EMBL" id="JAJSOF020000040">
    <property type="protein sequence ID" value="KAJ4426347.1"/>
    <property type="molecule type" value="Genomic_DNA"/>
</dbReference>
<sequence>MLSAYEEMGCNMSLKTHLLHSHLDFFPPNPGAVSDDHGDRFHQEMSEMERRNPNCTKRAIATAPDANNAQVLQPVDHDHPPSLEEVEDLRRCVRLKRTAENEPVAGPAQIIQQETTRRQQRVDVSHISGGKEHEWWKKIIPTSRTEQVIVADQHMVTGVNSNEFRNPHTDVRGSVKVLAQQGEENSNVIVQRKRIPSLHTMAVRLAYSRRNADNNGTNNTGARKRREG</sequence>
<gene>
    <name evidence="2" type="ORF">ANN_27161</name>
</gene>
<keyword evidence="3" id="KW-1185">Reference proteome</keyword>
<reference evidence="2 3" key="1">
    <citation type="journal article" date="2022" name="Allergy">
        <title>Genome assembly and annotation of Periplaneta americana reveal a comprehensive cockroach allergen profile.</title>
        <authorList>
            <person name="Wang L."/>
            <person name="Xiong Q."/>
            <person name="Saelim N."/>
            <person name="Wang L."/>
            <person name="Nong W."/>
            <person name="Wan A.T."/>
            <person name="Shi M."/>
            <person name="Liu X."/>
            <person name="Cao Q."/>
            <person name="Hui J.H.L."/>
            <person name="Sookrung N."/>
            <person name="Leung T.F."/>
            <person name="Tungtrongchitr A."/>
            <person name="Tsui S.K.W."/>
        </authorList>
    </citation>
    <scope>NUCLEOTIDE SEQUENCE [LARGE SCALE GENOMIC DNA]</scope>
    <source>
        <strain evidence="2">PWHHKU_190912</strain>
    </source>
</reference>
<dbReference type="Proteomes" id="UP001148838">
    <property type="component" value="Unassembled WGS sequence"/>
</dbReference>
<comment type="caution">
    <text evidence="2">The sequence shown here is derived from an EMBL/GenBank/DDBJ whole genome shotgun (WGS) entry which is preliminary data.</text>
</comment>
<evidence type="ECO:0000313" key="3">
    <source>
        <dbReference type="Proteomes" id="UP001148838"/>
    </source>
</evidence>
<proteinExistence type="predicted"/>
<evidence type="ECO:0000256" key="1">
    <source>
        <dbReference type="SAM" id="MobiDB-lite"/>
    </source>
</evidence>
<dbReference type="PANTHER" id="PTHR46114">
    <property type="entry name" value="APPLE DOMAIN-CONTAINING PROTEIN"/>
    <property type="match status" value="1"/>
</dbReference>
<evidence type="ECO:0000313" key="2">
    <source>
        <dbReference type="EMBL" id="KAJ4426347.1"/>
    </source>
</evidence>
<feature type="region of interest" description="Disordered" evidence="1">
    <location>
        <begin position="208"/>
        <end position="228"/>
    </location>
</feature>
<accession>A0ABQ8RXJ5</accession>
<organism evidence="2 3">
    <name type="scientific">Periplaneta americana</name>
    <name type="common">American cockroach</name>
    <name type="synonym">Blatta americana</name>
    <dbReference type="NCBI Taxonomy" id="6978"/>
    <lineage>
        <taxon>Eukaryota</taxon>
        <taxon>Metazoa</taxon>
        <taxon>Ecdysozoa</taxon>
        <taxon>Arthropoda</taxon>
        <taxon>Hexapoda</taxon>
        <taxon>Insecta</taxon>
        <taxon>Pterygota</taxon>
        <taxon>Neoptera</taxon>
        <taxon>Polyneoptera</taxon>
        <taxon>Dictyoptera</taxon>
        <taxon>Blattodea</taxon>
        <taxon>Blattoidea</taxon>
        <taxon>Blattidae</taxon>
        <taxon>Blattinae</taxon>
        <taxon>Periplaneta</taxon>
    </lineage>
</organism>